<accession>A0A4V3DLD9</accession>
<evidence type="ECO:0000313" key="1">
    <source>
        <dbReference type="EMBL" id="TDR39131.1"/>
    </source>
</evidence>
<dbReference type="Proteomes" id="UP000295293">
    <property type="component" value="Unassembled WGS sequence"/>
</dbReference>
<proteinExistence type="predicted"/>
<protein>
    <submittedName>
        <fullName evidence="1">Uncharacterized protein</fullName>
    </submittedName>
</protein>
<dbReference type="EMBL" id="SNZH01000017">
    <property type="protein sequence ID" value="TDR39131.1"/>
    <property type="molecule type" value="Genomic_DNA"/>
</dbReference>
<reference evidence="1 2" key="1">
    <citation type="submission" date="2019-03" db="EMBL/GenBank/DDBJ databases">
        <title>Genomic Encyclopedia of Type Strains, Phase IV (KMG-IV): sequencing the most valuable type-strain genomes for metagenomic binning, comparative biology and taxonomic classification.</title>
        <authorList>
            <person name="Goeker M."/>
        </authorList>
    </citation>
    <scope>NUCLEOTIDE SEQUENCE [LARGE SCALE GENOMIC DNA]</scope>
    <source>
        <strain evidence="1 2">DSM 21667</strain>
    </source>
</reference>
<sequence length="81" mass="9043">MPNQPLDFTRFNGPVTIADIQTAYRDQRCASGQHPDAVKVTSSQFESMLASMEQVRFKQIRKEAEGYEILGLPVELAQADA</sequence>
<dbReference type="AlphaFoldDB" id="A0A4V3DLD9"/>
<evidence type="ECO:0000313" key="2">
    <source>
        <dbReference type="Proteomes" id="UP000295293"/>
    </source>
</evidence>
<gene>
    <name evidence="1" type="ORF">DFR29_11735</name>
</gene>
<organism evidence="1 2">
    <name type="scientific">Tahibacter aquaticus</name>
    <dbReference type="NCBI Taxonomy" id="520092"/>
    <lineage>
        <taxon>Bacteria</taxon>
        <taxon>Pseudomonadati</taxon>
        <taxon>Pseudomonadota</taxon>
        <taxon>Gammaproteobacteria</taxon>
        <taxon>Lysobacterales</taxon>
        <taxon>Rhodanobacteraceae</taxon>
        <taxon>Tahibacter</taxon>
    </lineage>
</organism>
<comment type="caution">
    <text evidence="1">The sequence shown here is derived from an EMBL/GenBank/DDBJ whole genome shotgun (WGS) entry which is preliminary data.</text>
</comment>
<dbReference type="RefSeq" id="WP_133820985.1">
    <property type="nucleotide sequence ID" value="NZ_SNZH01000017.1"/>
</dbReference>
<name>A0A4V3DLD9_9GAMM</name>
<keyword evidence="2" id="KW-1185">Reference proteome</keyword>